<dbReference type="InterPro" id="IPR026079">
    <property type="entry name" value="CDR2"/>
</dbReference>
<keyword evidence="2 3" id="KW-0175">Coiled coil</keyword>
<feature type="region of interest" description="Disordered" evidence="4">
    <location>
        <begin position="354"/>
        <end position="426"/>
    </location>
</feature>
<evidence type="ECO:0000256" key="4">
    <source>
        <dbReference type="SAM" id="MobiDB-lite"/>
    </source>
</evidence>
<protein>
    <submittedName>
        <fullName evidence="5">Cerebellar degeneration-related protein 2-like</fullName>
    </submittedName>
</protein>
<evidence type="ECO:0000256" key="3">
    <source>
        <dbReference type="SAM" id="Coils"/>
    </source>
</evidence>
<reference evidence="5" key="1">
    <citation type="submission" date="2021-05" db="EMBL/GenBank/DDBJ databases">
        <authorList>
            <person name="Alioto T."/>
            <person name="Alioto T."/>
            <person name="Gomez Garrido J."/>
        </authorList>
    </citation>
    <scope>NUCLEOTIDE SEQUENCE</scope>
</reference>
<name>A0A8D8R8P6_9HEMI</name>
<organism evidence="5">
    <name type="scientific">Cacopsylla melanoneura</name>
    <dbReference type="NCBI Taxonomy" id="428564"/>
    <lineage>
        <taxon>Eukaryota</taxon>
        <taxon>Metazoa</taxon>
        <taxon>Ecdysozoa</taxon>
        <taxon>Arthropoda</taxon>
        <taxon>Hexapoda</taxon>
        <taxon>Insecta</taxon>
        <taxon>Pterygota</taxon>
        <taxon>Neoptera</taxon>
        <taxon>Paraneoptera</taxon>
        <taxon>Hemiptera</taxon>
        <taxon>Sternorrhyncha</taxon>
        <taxon>Psylloidea</taxon>
        <taxon>Psyllidae</taxon>
        <taxon>Psyllinae</taxon>
        <taxon>Cacopsylla</taxon>
    </lineage>
</organism>
<evidence type="ECO:0000313" key="5">
    <source>
        <dbReference type="EMBL" id="CAG6645187.1"/>
    </source>
</evidence>
<evidence type="ECO:0000256" key="1">
    <source>
        <dbReference type="ARBA" id="ARBA00009019"/>
    </source>
</evidence>
<evidence type="ECO:0000256" key="2">
    <source>
        <dbReference type="ARBA" id="ARBA00023054"/>
    </source>
</evidence>
<feature type="compositionally biased region" description="Polar residues" evidence="4">
    <location>
        <begin position="377"/>
        <end position="386"/>
    </location>
</feature>
<feature type="compositionally biased region" description="Polar residues" evidence="4">
    <location>
        <begin position="354"/>
        <end position="368"/>
    </location>
</feature>
<sequence>MAFNKDFSTYFLTQPEEEDFQVSYTGNEDGFTCSHCNTSYEKDLQLAAELGKTLLERNKELETSLKQHQNVLEDQAQEIEYLTKQTTALREVNDSRLRIYEQLEVSIQDLERNNQRLLFDHTNDKKTIKTQLATIESLENRCDELQLTVNELSVELEKEKRRQQTLQSAGNRKPSVSQQSQDEEVCMLLKELQEMKAQRTRDLRKITDLEDNIANVIQENATLEQRLTAVAEREQDLKHMQEELSTLEDIRQGHLCRRCLRIADDNRSLLGDDDEDCASLIESLMSEADHRYILEQLQQSLASTNEDNPYRILVQKYEELVRAQRKIQNPSGEGVGGSGGQPLSLQEELEMSGIGTQTSTNSGPNSGSLGYHDSGPLSLQGSNGPLSLQDELDLSQRKKTPVSQKTSRDFCESDTSSSGFSDDISTKSTQTELKYLPGAFLCTISDGEDCRFSIYDDASPVESRFRKTPEYRTLFREIFDVLKRAAEAKDDGEKLPLLLDDTITEDSGAPKVPPGTPAKEDLPLLRLITDSQSVISEEPSEYDAMSNADTNDVASNADTSLDYLQIEEDSTLRETVNDDTILGESTGSICNDQADRESIISVDSDINSSTLKRNKRSRSRRNRNRNNKRELNNENSNPAAVVSETSSPNQRILEEKTPTQETMPRPIGGEELRTTVETGPSPPADPAPAVIKPRIDIFQDLIEGVKSRKKTSKHKARLLEERRDTPSPPALVGINNVFVSNKLLRRTRRCMADSPSRTPDRGVSATRTAVVDLERTSSYSSQAGGASSAAQEVAKLKILEKSYAEVLKNNSRHHHNQKHRTAYHRKYN</sequence>
<dbReference type="PANTHER" id="PTHR19232:SF7">
    <property type="entry name" value="CENTROCORTIN, ISOFORM A"/>
    <property type="match status" value="1"/>
</dbReference>
<proteinExistence type="inferred from homology"/>
<feature type="compositionally biased region" description="Basic residues" evidence="4">
    <location>
        <begin position="612"/>
        <end position="626"/>
    </location>
</feature>
<dbReference type="EMBL" id="HBUF01135661">
    <property type="protein sequence ID" value="CAG6645187.1"/>
    <property type="molecule type" value="Transcribed_RNA"/>
</dbReference>
<feature type="coiled-coil region" evidence="3">
    <location>
        <begin position="58"/>
        <end position="250"/>
    </location>
</feature>
<dbReference type="AlphaFoldDB" id="A0A8D8R8P6"/>
<dbReference type="PANTHER" id="PTHR19232">
    <property type="entry name" value="CENTROCORTIN FAMILY MEMBER"/>
    <property type="match status" value="1"/>
</dbReference>
<feature type="compositionally biased region" description="Basic residues" evidence="4">
    <location>
        <begin position="810"/>
        <end position="828"/>
    </location>
</feature>
<feature type="region of interest" description="Disordered" evidence="4">
    <location>
        <begin position="807"/>
        <end position="828"/>
    </location>
</feature>
<comment type="similarity">
    <text evidence="1">Belongs to the CDR2 family.</text>
</comment>
<feature type="region of interest" description="Disordered" evidence="4">
    <location>
        <begin position="606"/>
        <end position="689"/>
    </location>
</feature>
<accession>A0A8D8R8P6</accession>